<evidence type="ECO:0000256" key="7">
    <source>
        <dbReference type="PROSITE-ProRule" id="PRU00047"/>
    </source>
</evidence>
<evidence type="ECO:0000313" key="13">
    <source>
        <dbReference type="Proteomes" id="UP000009168"/>
    </source>
</evidence>
<feature type="compositionally biased region" description="Low complexity" evidence="8">
    <location>
        <begin position="836"/>
        <end position="849"/>
    </location>
</feature>
<dbReference type="Proteomes" id="UP000009168">
    <property type="component" value="Unassembled WGS sequence"/>
</dbReference>
<evidence type="ECO:0000256" key="1">
    <source>
        <dbReference type="ARBA" id="ARBA00004141"/>
    </source>
</evidence>
<dbReference type="Gene3D" id="1.10.287.630">
    <property type="entry name" value="Helix hairpin bin"/>
    <property type="match status" value="1"/>
</dbReference>
<dbReference type="eggNOG" id="KOG0500">
    <property type="taxonomic scope" value="Eukaryota"/>
</dbReference>
<dbReference type="Pfam" id="PF00520">
    <property type="entry name" value="Ion_trans"/>
    <property type="match status" value="1"/>
</dbReference>
<gene>
    <name evidence="12" type="ORF">TTHERM_00770890</name>
</gene>
<evidence type="ECO:0000256" key="3">
    <source>
        <dbReference type="ARBA" id="ARBA00022692"/>
    </source>
</evidence>
<keyword evidence="7" id="KW-0863">Zinc-finger</keyword>
<dbReference type="EMBL" id="GG662723">
    <property type="protein sequence ID" value="EAR93635.2"/>
    <property type="molecule type" value="Genomic_DNA"/>
</dbReference>
<dbReference type="SUPFAM" id="SSF81324">
    <property type="entry name" value="Voltage-gated potassium channels"/>
    <property type="match status" value="1"/>
</dbReference>
<dbReference type="GeneID" id="7823124"/>
<dbReference type="GO" id="GO:0005249">
    <property type="term" value="F:voltage-gated potassium channel activity"/>
    <property type="evidence" value="ECO:0007669"/>
    <property type="project" value="TreeGrafter"/>
</dbReference>
<dbReference type="PROSITE" id="PS50042">
    <property type="entry name" value="CNMP_BINDING_3"/>
    <property type="match status" value="1"/>
</dbReference>
<sequence>MNESTMINDDTQINTHMNSIQFNEQDHFDLKILNQKQAETIKELTDEGINTEDIIQIQRKTINNNVHSVLYQQQVQNSNQQGEYDDKQFEQQKSTSEKKKQEQLTKQQVDIMTEKKKNITQESSISKIKVSVFSKDSFPLNQKESTPKTCSQIVQRKGFIRNQNPIKLIKSINLLVNVKSFYRLLTKNTRILGKLTRDQHYLINDISSVFQKNKQSKIFKLFLIFPKIKKTLLQMNNCISNMIACIPMFQPYNLSKFLWDILQAILILSVVFVILILDMLFTFNTGVVEKGNVIFDRKKAAKIYLKKNFIMDLLALLPLFMFYLDIKLEGLYSLVIYFQILMKLFVLSDTFNRLTYYLSYQKNMKNIVDLVKLVFIIACVCHIFCLFWHGLAIYEINQGSNTTWLQYRGIQDADVFTRYVQSFYYLAVTMITVGYGDITPQTTYEILFTTITMFVTGFFYAFSLNRIGSIIENIELKDKSYKENMQIIHRLMREENVQQTLRVQISNYLLYLYKESNEIGKQQEIEITNKLSKQLKYDLTQDIQGKYLKDIEFIDKLETKSKIVEIMEECLFSPGEYIFRQGDMDDCSLYYIVKGSVIITYDYQFRDQTESLIINQLKKSQYFGDMQFIQGNARILTAQASDFCRTYKIPREQFFKCIKESDQDFENFQMLKEAYIFKDNQKLFNMKCYTCNKSDHISIKCPKTHLTLSKQTLIQKENKSIPHLQREFKSRKQIKFNSIFSNFDIINGVYLFIEKDENLLDLQILEEEMHLSQDEAYLEQQLLELEKIDQNELFTKEIKHFEITNQTISEAEQEEDSTDEISPRYINDTLFSSNKQRNNTNQSSSDQNQTYEVELYQDNNSLAERSYSNKDKILSQSLKNKQVKSIEQIQSSTNNSFLDQLTQQDNQYDQRYQNIEKNSNISLSSQKNQYKQYQNSTTSEDDLIESQENIQSQIQNSQLNNDNIIQNQQKKKLDISSEKNNKKCFSDRKNNLVYQENSFEKSEELLNIEQFKQVASFVIKNQPTLKNEKIKMFQKKKSQSLTDLCEQIKSEQQNSNQIKSQFNIKTKNQIQQNKLNQLNLQIIRSQSCRETSRSYTDIEQQIKGNKKYLCQTADYRKKNTQQIKVTNTISSNNQIYEDCQQKSNSSIQNGSYSKQNMNYNSQTSLKSLTNNEIVQKREQSSKSLQQNQQELIRQQSKKIAQLRQFKLQRKQSLILSPSILQYQLNQNQNTSTNPINNQFNQNNQSHNYQYQENNQNSHKNLQSINQKLNSNQINNHQNQILLSQISFQLKNSPLIQYRHKHIHAKNMLTQRSQETQKRRNSNCSLFELQENSLRQLDAHKKRPSISSEVNLKESIKKQQQHQQGSKLDIISQIQNNSYLQNNLSLLQNQLIQQNILSQEDNIQKLAVDSSYLMLQIFDKPNIFKHYYPNYNINIVIQNLKQSDRKINKTQSLRKQVSRNIASNKRALKQVNQIKLTKANTQGSNKIKNLDINLNQN</sequence>
<organism evidence="12 13">
    <name type="scientific">Tetrahymena thermophila (strain SB210)</name>
    <dbReference type="NCBI Taxonomy" id="312017"/>
    <lineage>
        <taxon>Eukaryota</taxon>
        <taxon>Sar</taxon>
        <taxon>Alveolata</taxon>
        <taxon>Ciliophora</taxon>
        <taxon>Intramacronucleata</taxon>
        <taxon>Oligohymenophorea</taxon>
        <taxon>Hymenostomatida</taxon>
        <taxon>Tetrahymenina</taxon>
        <taxon>Tetrahymenidae</taxon>
        <taxon>Tetrahymena</taxon>
    </lineage>
</organism>
<dbReference type="InterPro" id="IPR001878">
    <property type="entry name" value="Znf_CCHC"/>
</dbReference>
<dbReference type="GO" id="GO:0003676">
    <property type="term" value="F:nucleic acid binding"/>
    <property type="evidence" value="ECO:0007669"/>
    <property type="project" value="InterPro"/>
</dbReference>
<feature type="region of interest" description="Disordered" evidence="8">
    <location>
        <begin position="77"/>
        <end position="106"/>
    </location>
</feature>
<dbReference type="Gene3D" id="1.10.287.70">
    <property type="match status" value="1"/>
</dbReference>
<dbReference type="PANTHER" id="PTHR45689">
    <property type="entry name" value="I[[H]] CHANNEL, ISOFORM E"/>
    <property type="match status" value="1"/>
</dbReference>
<dbReference type="Pfam" id="PF00027">
    <property type="entry name" value="cNMP_binding"/>
    <property type="match status" value="1"/>
</dbReference>
<dbReference type="InterPro" id="IPR051413">
    <property type="entry name" value="K/Na_HCN_channel"/>
</dbReference>
<keyword evidence="3 9" id="KW-0812">Transmembrane</keyword>
<dbReference type="InParanoid" id="Q23AQ7"/>
<evidence type="ECO:0000256" key="8">
    <source>
        <dbReference type="SAM" id="MobiDB-lite"/>
    </source>
</evidence>
<feature type="transmembrane region" description="Helical" evidence="9">
    <location>
        <begin position="261"/>
        <end position="283"/>
    </location>
</feature>
<keyword evidence="7" id="KW-0479">Metal-binding</keyword>
<dbReference type="PROSITE" id="PS50158">
    <property type="entry name" value="ZF_CCHC"/>
    <property type="match status" value="1"/>
</dbReference>
<dbReference type="GO" id="GO:0008270">
    <property type="term" value="F:zinc ion binding"/>
    <property type="evidence" value="ECO:0007669"/>
    <property type="project" value="UniProtKB-KW"/>
</dbReference>
<evidence type="ECO:0000256" key="9">
    <source>
        <dbReference type="SAM" id="Phobius"/>
    </source>
</evidence>
<feature type="domain" description="CCHC-type" evidence="11">
    <location>
        <begin position="687"/>
        <end position="703"/>
    </location>
</feature>
<evidence type="ECO:0000313" key="12">
    <source>
        <dbReference type="EMBL" id="EAR93635.2"/>
    </source>
</evidence>
<dbReference type="OrthoDB" id="292483at2759"/>
<dbReference type="PANTHER" id="PTHR45689:SF5">
    <property type="entry name" value="I[[H]] CHANNEL, ISOFORM E"/>
    <property type="match status" value="1"/>
</dbReference>
<dbReference type="GO" id="GO:0098855">
    <property type="term" value="C:HCN channel complex"/>
    <property type="evidence" value="ECO:0007669"/>
    <property type="project" value="TreeGrafter"/>
</dbReference>
<keyword evidence="5" id="KW-0406">Ion transport</keyword>
<dbReference type="SUPFAM" id="SSF51206">
    <property type="entry name" value="cAMP-binding domain-like"/>
    <property type="match status" value="1"/>
</dbReference>
<feature type="transmembrane region" description="Helical" evidence="9">
    <location>
        <begin position="304"/>
        <end position="324"/>
    </location>
</feature>
<evidence type="ECO:0000259" key="10">
    <source>
        <dbReference type="PROSITE" id="PS50042"/>
    </source>
</evidence>
<protein>
    <submittedName>
        <fullName evidence="12">Cation channel family protein</fullName>
    </submittedName>
</protein>
<evidence type="ECO:0000256" key="6">
    <source>
        <dbReference type="ARBA" id="ARBA00023136"/>
    </source>
</evidence>
<evidence type="ECO:0000256" key="5">
    <source>
        <dbReference type="ARBA" id="ARBA00023065"/>
    </source>
</evidence>
<evidence type="ECO:0000256" key="4">
    <source>
        <dbReference type="ARBA" id="ARBA00022989"/>
    </source>
</evidence>
<dbReference type="InterPro" id="IPR005821">
    <property type="entry name" value="Ion_trans_dom"/>
</dbReference>
<dbReference type="HOGENOM" id="CLU_262434_0_0_1"/>
<dbReference type="Gene3D" id="2.60.120.10">
    <property type="entry name" value="Jelly Rolls"/>
    <property type="match status" value="1"/>
</dbReference>
<dbReference type="GO" id="GO:0003254">
    <property type="term" value="P:regulation of membrane depolarization"/>
    <property type="evidence" value="ECO:0007669"/>
    <property type="project" value="TreeGrafter"/>
</dbReference>
<feature type="transmembrane region" description="Helical" evidence="9">
    <location>
        <begin position="330"/>
        <end position="352"/>
    </location>
</feature>
<dbReference type="GO" id="GO:0035725">
    <property type="term" value="P:sodium ion transmembrane transport"/>
    <property type="evidence" value="ECO:0007669"/>
    <property type="project" value="TreeGrafter"/>
</dbReference>
<keyword evidence="6 9" id="KW-0472">Membrane</keyword>
<dbReference type="KEGG" id="tet:TTHERM_00770890"/>
<proteinExistence type="predicted"/>
<evidence type="ECO:0000256" key="2">
    <source>
        <dbReference type="ARBA" id="ARBA00022448"/>
    </source>
</evidence>
<evidence type="ECO:0000259" key="11">
    <source>
        <dbReference type="PROSITE" id="PS50158"/>
    </source>
</evidence>
<keyword evidence="2" id="KW-0813">Transport</keyword>
<keyword evidence="7" id="KW-0862">Zinc</keyword>
<comment type="subcellular location">
    <subcellularLocation>
        <location evidence="1">Membrane</location>
        <topology evidence="1">Multi-pass membrane protein</topology>
    </subcellularLocation>
</comment>
<feature type="compositionally biased region" description="Basic and acidic residues" evidence="8">
    <location>
        <begin position="84"/>
        <end position="103"/>
    </location>
</feature>
<feature type="transmembrane region" description="Helical" evidence="9">
    <location>
        <begin position="416"/>
        <end position="436"/>
    </location>
</feature>
<feature type="transmembrane region" description="Helical" evidence="9">
    <location>
        <begin position="443"/>
        <end position="462"/>
    </location>
</feature>
<reference evidence="13" key="1">
    <citation type="journal article" date="2006" name="PLoS Biol.">
        <title>Macronuclear genome sequence of the ciliate Tetrahymena thermophila, a model eukaryote.</title>
        <authorList>
            <person name="Eisen J.A."/>
            <person name="Coyne R.S."/>
            <person name="Wu M."/>
            <person name="Wu D."/>
            <person name="Thiagarajan M."/>
            <person name="Wortman J.R."/>
            <person name="Badger J.H."/>
            <person name="Ren Q."/>
            <person name="Amedeo P."/>
            <person name="Jones K.M."/>
            <person name="Tallon L.J."/>
            <person name="Delcher A.L."/>
            <person name="Salzberg S.L."/>
            <person name="Silva J.C."/>
            <person name="Haas B.J."/>
            <person name="Majoros W.H."/>
            <person name="Farzad M."/>
            <person name="Carlton J.M."/>
            <person name="Smith R.K. Jr."/>
            <person name="Garg J."/>
            <person name="Pearlman R.E."/>
            <person name="Karrer K.M."/>
            <person name="Sun L."/>
            <person name="Manning G."/>
            <person name="Elde N.C."/>
            <person name="Turkewitz A.P."/>
            <person name="Asai D.J."/>
            <person name="Wilkes D.E."/>
            <person name="Wang Y."/>
            <person name="Cai H."/>
            <person name="Collins K."/>
            <person name="Stewart B.A."/>
            <person name="Lee S.R."/>
            <person name="Wilamowska K."/>
            <person name="Weinberg Z."/>
            <person name="Ruzzo W.L."/>
            <person name="Wloga D."/>
            <person name="Gaertig J."/>
            <person name="Frankel J."/>
            <person name="Tsao C.-C."/>
            <person name="Gorovsky M.A."/>
            <person name="Keeling P.J."/>
            <person name="Waller R.F."/>
            <person name="Patron N.J."/>
            <person name="Cherry J.M."/>
            <person name="Stover N.A."/>
            <person name="Krieger C.J."/>
            <person name="del Toro C."/>
            <person name="Ryder H.F."/>
            <person name="Williamson S.C."/>
            <person name="Barbeau R.A."/>
            <person name="Hamilton E.P."/>
            <person name="Orias E."/>
        </authorList>
    </citation>
    <scope>NUCLEOTIDE SEQUENCE [LARGE SCALE GENOMIC DNA]</scope>
    <source>
        <strain evidence="13">SB210</strain>
    </source>
</reference>
<keyword evidence="4 9" id="KW-1133">Transmembrane helix</keyword>
<feature type="region of interest" description="Disordered" evidence="8">
    <location>
        <begin position="831"/>
        <end position="850"/>
    </location>
</feature>
<feature type="transmembrane region" description="Helical" evidence="9">
    <location>
        <begin position="373"/>
        <end position="396"/>
    </location>
</feature>
<dbReference type="InterPro" id="IPR014710">
    <property type="entry name" value="RmlC-like_jellyroll"/>
</dbReference>
<accession>Q23AQ7</accession>
<dbReference type="SMART" id="SM00343">
    <property type="entry name" value="ZnF_C2HC"/>
    <property type="match status" value="1"/>
</dbReference>
<dbReference type="RefSeq" id="XP_001013880.2">
    <property type="nucleotide sequence ID" value="XM_001013880.2"/>
</dbReference>
<dbReference type="SMART" id="SM00100">
    <property type="entry name" value="cNMP"/>
    <property type="match status" value="1"/>
</dbReference>
<keyword evidence="13" id="KW-1185">Reference proteome</keyword>
<feature type="domain" description="Cyclic nucleotide-binding" evidence="10">
    <location>
        <begin position="562"/>
        <end position="654"/>
    </location>
</feature>
<dbReference type="InterPro" id="IPR000595">
    <property type="entry name" value="cNMP-bd_dom"/>
</dbReference>
<name>Q23AQ7_TETTS</name>
<dbReference type="CDD" id="cd00038">
    <property type="entry name" value="CAP_ED"/>
    <property type="match status" value="1"/>
</dbReference>
<dbReference type="InterPro" id="IPR018490">
    <property type="entry name" value="cNMP-bd_dom_sf"/>
</dbReference>